<reference evidence="2 3" key="1">
    <citation type="submission" date="2019-04" db="EMBL/GenBank/DDBJ databases">
        <authorList>
            <person name="Potts E."/>
            <person name="Thurgood T.L."/>
            <person name="Sharma R."/>
            <person name="Urrea L."/>
            <person name="Arens D.K."/>
            <person name="Kruger J.L."/>
            <person name="Thompson D.W."/>
            <person name="Grose J.H."/>
        </authorList>
    </citation>
    <scope>NUCLEOTIDE SEQUENCE [LARGE SCALE GENOMIC DNA]</scope>
</reference>
<keyword evidence="1" id="KW-0472">Membrane</keyword>
<evidence type="ECO:0000256" key="1">
    <source>
        <dbReference type="SAM" id="Phobius"/>
    </source>
</evidence>
<keyword evidence="1" id="KW-1133">Transmembrane helix</keyword>
<dbReference type="EMBL" id="MN013081">
    <property type="protein sequence ID" value="QEG12627.1"/>
    <property type="molecule type" value="Genomic_DNA"/>
</dbReference>
<proteinExistence type="predicted"/>
<accession>A0A5B9NEJ8</accession>
<dbReference type="Proteomes" id="UP000323544">
    <property type="component" value="Segment"/>
</dbReference>
<keyword evidence="1" id="KW-0812">Transmembrane</keyword>
<organism evidence="2 3">
    <name type="scientific">Klebsiella phage vB_KpnM_Potts1</name>
    <dbReference type="NCBI Taxonomy" id="2591366"/>
    <lineage>
        <taxon>Viruses</taxon>
        <taxon>Duplodnaviria</taxon>
        <taxon>Heunggongvirae</taxon>
        <taxon>Uroviricota</taxon>
        <taxon>Caudoviricetes</taxon>
        <taxon>Marfavirus</taxon>
        <taxon>Marfavirus F48</taxon>
    </lineage>
</organism>
<sequence length="100" mass="11779">MNTGMSNRRPRCWLDKDDSGPKIGFAFIFINLFALFIYGLNHTIPFWWIMTTGVGTLGFPLAATILTAIWCMILDKIYEKKYKKYIEERNFMNWVKGCRK</sequence>
<evidence type="ECO:0000313" key="3">
    <source>
        <dbReference type="Proteomes" id="UP000323544"/>
    </source>
</evidence>
<evidence type="ECO:0000313" key="2">
    <source>
        <dbReference type="EMBL" id="QEG12627.1"/>
    </source>
</evidence>
<protein>
    <submittedName>
        <fullName evidence="2">Uncharacterized protein</fullName>
    </submittedName>
</protein>
<gene>
    <name evidence="2" type="ORF">POTTS_15</name>
</gene>
<feature type="transmembrane region" description="Helical" evidence="1">
    <location>
        <begin position="21"/>
        <end position="40"/>
    </location>
</feature>
<feature type="transmembrane region" description="Helical" evidence="1">
    <location>
        <begin position="46"/>
        <end position="74"/>
    </location>
</feature>
<name>A0A5B9NEJ8_9CAUD</name>